<evidence type="ECO:0000313" key="2">
    <source>
        <dbReference type="Proteomes" id="UP000789920"/>
    </source>
</evidence>
<proteinExistence type="predicted"/>
<sequence length="52" mass="6158">DLSKDWTSGPSPDQLHFIPMKYKINSRFTNFKLYLYVNEHNIINDPMDIGEN</sequence>
<accession>A0ACA9SXW1</accession>
<protein>
    <submittedName>
        <fullName evidence="1">28610_t:CDS:1</fullName>
    </submittedName>
</protein>
<comment type="caution">
    <text evidence="1">The sequence shown here is derived from an EMBL/GenBank/DDBJ whole genome shotgun (WGS) entry which is preliminary data.</text>
</comment>
<name>A0ACA9SXW1_9GLOM</name>
<organism evidence="1 2">
    <name type="scientific">Racocetra persica</name>
    <dbReference type="NCBI Taxonomy" id="160502"/>
    <lineage>
        <taxon>Eukaryota</taxon>
        <taxon>Fungi</taxon>
        <taxon>Fungi incertae sedis</taxon>
        <taxon>Mucoromycota</taxon>
        <taxon>Glomeromycotina</taxon>
        <taxon>Glomeromycetes</taxon>
        <taxon>Diversisporales</taxon>
        <taxon>Gigasporaceae</taxon>
        <taxon>Racocetra</taxon>
    </lineage>
</organism>
<dbReference type="Proteomes" id="UP000789920">
    <property type="component" value="Unassembled WGS sequence"/>
</dbReference>
<dbReference type="EMBL" id="CAJVQC010179007">
    <property type="protein sequence ID" value="CAG8851933.1"/>
    <property type="molecule type" value="Genomic_DNA"/>
</dbReference>
<evidence type="ECO:0000313" key="1">
    <source>
        <dbReference type="EMBL" id="CAG8851933.1"/>
    </source>
</evidence>
<gene>
    <name evidence="1" type="ORF">RPERSI_LOCUS36808</name>
</gene>
<feature type="non-terminal residue" evidence="1">
    <location>
        <position position="52"/>
    </location>
</feature>
<keyword evidence="2" id="KW-1185">Reference proteome</keyword>
<reference evidence="1" key="1">
    <citation type="submission" date="2021-06" db="EMBL/GenBank/DDBJ databases">
        <authorList>
            <person name="Kallberg Y."/>
            <person name="Tangrot J."/>
            <person name="Rosling A."/>
        </authorList>
    </citation>
    <scope>NUCLEOTIDE SEQUENCE</scope>
    <source>
        <strain evidence="1">MA461A</strain>
    </source>
</reference>
<feature type="non-terminal residue" evidence="1">
    <location>
        <position position="1"/>
    </location>
</feature>